<sequence length="450" mass="50525">MYFPPKFDLQGVHHQAEVQTQAHTYDSYDSYNYEILNYDYAGASEDVDTSVSGLDTDVDTGVSSLDSSRVEDSPGIDTASMSEPPSLQPDTHNQSLVEDVPESVPESVPEFVPNSPKRNPPRSNKGIPKPVYEPELTSKAKYPMSQYVSTHRLSESSIQLGDCDHRREQCPEVFSNVSVVGQVLPNLRRWIPDTKSIWRMGFLKSVKKLCGKKSDKSNNHEIVVAQPAESKTADGTVHLVEERLDRMDMEAESLRRKINTLNAEQLQFEKSADETISTYASNVLLIMLFHGLGSVFLQLNYPYAGSGISFVMVVLFFYAFMVAYKVTLDKIERVSEFEKNLQRRQTDLQNEVTCFGAKIAPACSNGELHNLARRGALPGVWNRMNSLRMRGDTLQRDITNILELSNSKNVRMKSLSQIAVGALIYGICFPTIGYYCLCLVGFRRAGLQQY</sequence>
<protein>
    <submittedName>
        <fullName evidence="1">Uncharacterized protein</fullName>
    </submittedName>
</protein>
<evidence type="ECO:0000313" key="1">
    <source>
        <dbReference type="EMBL" id="KAH7840261.1"/>
    </source>
</evidence>
<evidence type="ECO:0000313" key="2">
    <source>
        <dbReference type="Proteomes" id="UP000828048"/>
    </source>
</evidence>
<accession>A0ACB7XHL2</accession>
<dbReference type="Proteomes" id="UP000828048">
    <property type="component" value="Chromosome 10"/>
</dbReference>
<comment type="caution">
    <text evidence="1">The sequence shown here is derived from an EMBL/GenBank/DDBJ whole genome shotgun (WGS) entry which is preliminary data.</text>
</comment>
<reference evidence="1 2" key="1">
    <citation type="journal article" date="2021" name="Hortic Res">
        <title>High-quality reference genome and annotation aids understanding of berry development for evergreen blueberry (Vaccinium darrowii).</title>
        <authorList>
            <person name="Yu J."/>
            <person name="Hulse-Kemp A.M."/>
            <person name="Babiker E."/>
            <person name="Staton M."/>
        </authorList>
    </citation>
    <scope>NUCLEOTIDE SEQUENCE [LARGE SCALE GENOMIC DNA]</scope>
    <source>
        <strain evidence="2">cv. NJ 8807/NJ 8810</strain>
        <tissue evidence="1">Young leaf</tissue>
    </source>
</reference>
<organism evidence="1 2">
    <name type="scientific">Vaccinium darrowii</name>
    <dbReference type="NCBI Taxonomy" id="229202"/>
    <lineage>
        <taxon>Eukaryota</taxon>
        <taxon>Viridiplantae</taxon>
        <taxon>Streptophyta</taxon>
        <taxon>Embryophyta</taxon>
        <taxon>Tracheophyta</taxon>
        <taxon>Spermatophyta</taxon>
        <taxon>Magnoliopsida</taxon>
        <taxon>eudicotyledons</taxon>
        <taxon>Gunneridae</taxon>
        <taxon>Pentapetalae</taxon>
        <taxon>asterids</taxon>
        <taxon>Ericales</taxon>
        <taxon>Ericaceae</taxon>
        <taxon>Vaccinioideae</taxon>
        <taxon>Vaccinieae</taxon>
        <taxon>Vaccinium</taxon>
    </lineage>
</organism>
<gene>
    <name evidence="1" type="ORF">Vadar_014823</name>
</gene>
<dbReference type="EMBL" id="CM037160">
    <property type="protein sequence ID" value="KAH7840261.1"/>
    <property type="molecule type" value="Genomic_DNA"/>
</dbReference>
<proteinExistence type="predicted"/>
<name>A0ACB7XHL2_9ERIC</name>
<keyword evidence="2" id="KW-1185">Reference proteome</keyword>